<gene>
    <name evidence="4" type="ORF">HBP98_06535</name>
</gene>
<feature type="signal peptide" evidence="1">
    <location>
        <begin position="1"/>
        <end position="25"/>
    </location>
</feature>
<reference evidence="4 5" key="1">
    <citation type="submission" date="2020-03" db="EMBL/GenBank/DDBJ databases">
        <title>Soil Listeria distribution.</title>
        <authorList>
            <person name="Liao J."/>
            <person name="Wiedmann M."/>
        </authorList>
    </citation>
    <scope>NUCLEOTIDE SEQUENCE [LARGE SCALE GENOMIC DNA]</scope>
    <source>
        <strain evidence="4 5">FSL L7-1850</strain>
    </source>
</reference>
<feature type="domain" description="Bacterial Ig" evidence="3">
    <location>
        <begin position="1557"/>
        <end position="1639"/>
    </location>
</feature>
<dbReference type="NCBIfam" id="NF033510">
    <property type="entry name" value="Ca_tandemer"/>
    <property type="match status" value="3"/>
</dbReference>
<feature type="domain" description="Bacterial Ig" evidence="2">
    <location>
        <begin position="1139"/>
        <end position="1213"/>
    </location>
</feature>
<feature type="domain" description="Bacterial Ig" evidence="3">
    <location>
        <begin position="1383"/>
        <end position="1463"/>
    </location>
</feature>
<feature type="domain" description="Bacterial Ig" evidence="2">
    <location>
        <begin position="423"/>
        <end position="497"/>
    </location>
</feature>
<dbReference type="InterPro" id="IPR013783">
    <property type="entry name" value="Ig-like_fold"/>
</dbReference>
<feature type="domain" description="Bacterial Ig" evidence="3">
    <location>
        <begin position="1298"/>
        <end position="1378"/>
    </location>
</feature>
<feature type="domain" description="Bacterial Ig" evidence="2">
    <location>
        <begin position="978"/>
        <end position="1053"/>
    </location>
</feature>
<feature type="domain" description="Bacterial Ig" evidence="3">
    <location>
        <begin position="1731"/>
        <end position="1813"/>
    </location>
</feature>
<feature type="domain" description="Bacterial Ig" evidence="2">
    <location>
        <begin position="740"/>
        <end position="813"/>
    </location>
</feature>
<dbReference type="InterPro" id="IPR046746">
    <property type="entry name" value="Big_15"/>
</dbReference>
<evidence type="ECO:0000313" key="5">
    <source>
        <dbReference type="Proteomes" id="UP000546244"/>
    </source>
</evidence>
<evidence type="ECO:0008006" key="6">
    <source>
        <dbReference type="Google" id="ProtNLM"/>
    </source>
</evidence>
<evidence type="ECO:0000313" key="4">
    <source>
        <dbReference type="EMBL" id="MBC2371667.1"/>
    </source>
</evidence>
<evidence type="ECO:0000259" key="3">
    <source>
        <dbReference type="Pfam" id="PF20622"/>
    </source>
</evidence>
<keyword evidence="1" id="KW-0732">Signal</keyword>
<feature type="domain" description="Bacterial Ig" evidence="2">
    <location>
        <begin position="1059"/>
        <end position="1133"/>
    </location>
</feature>
<evidence type="ECO:0000259" key="2">
    <source>
        <dbReference type="Pfam" id="PF17936"/>
    </source>
</evidence>
<feature type="domain" description="Bacterial Ig" evidence="2">
    <location>
        <begin position="1218"/>
        <end position="1293"/>
    </location>
</feature>
<dbReference type="InterPro" id="IPR041498">
    <property type="entry name" value="Big_6"/>
</dbReference>
<comment type="caution">
    <text evidence="4">The sequence shown here is derived from an EMBL/GenBank/DDBJ whole genome shotgun (WGS) entry which is preliminary data.</text>
</comment>
<dbReference type="RefSeq" id="WP_185618418.1">
    <property type="nucleotide sequence ID" value="NZ_JAARMV010000001.1"/>
</dbReference>
<feature type="domain" description="Bacterial Ig" evidence="3">
    <location>
        <begin position="1472"/>
        <end position="1553"/>
    </location>
</feature>
<dbReference type="Pfam" id="PF17936">
    <property type="entry name" value="Big_6"/>
    <property type="match status" value="8"/>
</dbReference>
<dbReference type="Pfam" id="PF20622">
    <property type="entry name" value="Big_15"/>
    <property type="match status" value="6"/>
</dbReference>
<accession>A0A7X1DQQ7</accession>
<proteinExistence type="predicted"/>
<feature type="domain" description="Bacterial Ig" evidence="2">
    <location>
        <begin position="820"/>
        <end position="890"/>
    </location>
</feature>
<feature type="chain" id="PRO_5038490292" description="Gram-positive cocci surface proteins LPxTG domain-containing protein" evidence="1">
    <location>
        <begin position="26"/>
        <end position="1813"/>
    </location>
</feature>
<sequence length="1813" mass="184428">MTNKKRANKIAKITVASAIALSALAQPLGNVITVKAAEASATTKAESKLLQATGLKASVPVALKNTQFTSTSTSITDWKGVSFAISKKSAPELLVTYGDFTEVSLGTKQSSGYFLFNNTSVKPEGNGGLIVTSRNGAEHNGLQQVIDTIPGEKYSINATATNLTTADTAIPSYRWYISDVSGESSSIRDLGSFFTPLLNTPRSVSASFTATKNQTAFSMMMSSQKWNIINNVTCPNYEAYPYDTMRLSGFSITNTSIVSIAAPTINTIKDSNIVVTGTGTANKHVRIELADGTFLTGEVGADGKYSVNIPKQSAGAVVKAALYDGEGNVSPDASTTVVADTVAPPTINAVTSDDTTVKGTGVNGATVTLTIGGTDYTGTVSGGEYSITIPKQSAGTVISATESLNGKTSTSVNTTVTQGSVAAPTINGVKSDDTTVKGRGIPGATVTVTIAGQERTATVDANGDYSVTIPAQAVGTEITAKQTLNGKTSDSVSTTVTQGTVAAPTIGAVTTDDTTVKGTGINGATVTVTIGSQDYTATVSGGEYSVTIPKQAYGTQITAKQALNGQTSSSVNTTVTQGTVAAPTINPVITDDTSVKGTGINGATVTITIGSETYTGTVSNGAYAITIPKQAVGTVISAKQTLNGQTSSSVNTTVTQGTVSAPTINAVTTDDTTVKGTGINGATVTVTIGSQDYTATVSGGEYSVTIPKQAVGTQISAKQSLNGQTSSSVNTTVTQGTIAAPVISPVTSDDTTVKGTGIKGAVVTLTIDGHDYTGLVDDDGDYSITIVKQPAGTTITAKQEINNKVSSNATATVTQGAVTPPTVNPVTTDDTAVTGTGMKGATVKLTIGGIDYTGTVDNDGNYSIAILKQAVGTVITATETLNGKTSSATITAVTQGTVAAPTINSLTTEDTTARGTGITGAVVTITIGSNTYTGTVTNGEYAITIPKQAVGTVVNAKQTLNDKTSANASTTVTQGSIAAPTVNAVTTDSTTVTGTGVVGATVTVTIGSTPYTGTVAANGTYSITIPKQPFGTAITVKQALNGKTSTNASTTVTQGTVAAPTISAVTTDDTTAKGTGVVGATVTVTIGSNNYTGTVAANGTYSITIPKQPFGTAITVKQALNGKTSTNASTTVTQGTVAAPTISAVTTDDTTAKGTGVVGATVTVTIGSNNYTGTVAANGTYSITIPKQPFGTAITVKQALNGKTSTNASTTVTQGTVAAPTINAVTTDDTTVKGTGIAGAAVTVTIGSNNYTGTVAANGAYSITIPKQAAGTVISAKQTLNSKTSGSVNTTVTSTQTTLTADSFTVGVDSYIKGTYTGSGVAKLAIEVNGTLQQKITATGSPYQYYAKGKVTAETDQVYVISYNANGDQLKRVKVDVKRPTAGKLTPDTYYLGSDNYVTGTLTGDISKFSLTVNGTEYTKINVTTAPTFRYYANNLIRSLTDIVTVNGYDSTGKLLDSKTVTVGQDRGNPGTIATVAPFKLGKDSYVTGTYTGDIAKVELQVNDTPLQRINVAADGTIKYYAKGKINATTDVVKLVGYNSAGVAVSTKVVTVSNSDGSITANPFVIGTDSYVKGTYTGDVAKISLTLNGDKKTTITVPTPGPNYQYYAKTLITSDKDVVVMTAYDATGGVLDTKTVAVSKPTVVTQGTVTPSAYKIGTNTYVDGTYTGDVAKVALEVNGVLNASIPATGNTIHYYAGSLIANKTDVVNVIVYDATGKQLDKKPVTITAPEGTVTPNTLKTTDGYLTGSATGDVAKVTLSVNGVKQASITVVQADGTYRYYVKPLALKTSDEVKVIGLDSRGNEITTGDVTITN</sequence>
<name>A0A7X1DQQ7_9LIST</name>
<feature type="domain" description="Bacterial Ig" evidence="2">
    <location>
        <begin position="261"/>
        <end position="337"/>
    </location>
</feature>
<dbReference type="EMBL" id="JAARMV010000001">
    <property type="protein sequence ID" value="MBC2371667.1"/>
    <property type="molecule type" value="Genomic_DNA"/>
</dbReference>
<dbReference type="Proteomes" id="UP000546244">
    <property type="component" value="Unassembled WGS sequence"/>
</dbReference>
<protein>
    <recommendedName>
        <fullName evidence="6">Gram-positive cocci surface proteins LPxTG domain-containing protein</fullName>
    </recommendedName>
</protein>
<dbReference type="Gene3D" id="2.60.40.10">
    <property type="entry name" value="Immunoglobulins"/>
    <property type="match status" value="11"/>
</dbReference>
<organism evidence="4 5">
    <name type="scientific">Listeria booriae</name>
    <dbReference type="NCBI Taxonomy" id="1552123"/>
    <lineage>
        <taxon>Bacteria</taxon>
        <taxon>Bacillati</taxon>
        <taxon>Bacillota</taxon>
        <taxon>Bacilli</taxon>
        <taxon>Bacillales</taxon>
        <taxon>Listeriaceae</taxon>
        <taxon>Listeria</taxon>
    </lineage>
</organism>
<feature type="domain" description="Bacterial Ig" evidence="3">
    <location>
        <begin position="1647"/>
        <end position="1727"/>
    </location>
</feature>
<evidence type="ECO:0000256" key="1">
    <source>
        <dbReference type="SAM" id="SignalP"/>
    </source>
</evidence>